<protein>
    <submittedName>
        <fullName evidence="1">Uncharacterized protein</fullName>
    </submittedName>
</protein>
<sequence>VGRLPEKSSLRHSDKVIFKNHICINPKTFTSKEVFLATSPNTHNFTTKATFSLMTKIHELE</sequence>
<organism evidence="1 2">
    <name type="scientific">Brassica rapa subsp. trilocularis</name>
    <dbReference type="NCBI Taxonomy" id="1813537"/>
    <lineage>
        <taxon>Eukaryota</taxon>
        <taxon>Viridiplantae</taxon>
        <taxon>Streptophyta</taxon>
        <taxon>Embryophyta</taxon>
        <taxon>Tracheophyta</taxon>
        <taxon>Spermatophyta</taxon>
        <taxon>Magnoliopsida</taxon>
        <taxon>eudicotyledons</taxon>
        <taxon>Gunneridae</taxon>
        <taxon>Pentapetalae</taxon>
        <taxon>rosids</taxon>
        <taxon>malvids</taxon>
        <taxon>Brassicales</taxon>
        <taxon>Brassicaceae</taxon>
        <taxon>Brassiceae</taxon>
        <taxon>Brassica</taxon>
    </lineage>
</organism>
<name>A0ABQ7NKH9_BRACM</name>
<comment type="caution">
    <text evidence="1">The sequence shown here is derived from an EMBL/GenBank/DDBJ whole genome shotgun (WGS) entry which is preliminary data.</text>
</comment>
<feature type="non-terminal residue" evidence="1">
    <location>
        <position position="1"/>
    </location>
</feature>
<accession>A0ABQ7NKH9</accession>
<proteinExistence type="predicted"/>
<evidence type="ECO:0000313" key="1">
    <source>
        <dbReference type="EMBL" id="KAG5411268.1"/>
    </source>
</evidence>
<dbReference type="Proteomes" id="UP000823674">
    <property type="component" value="Chromosome A02"/>
</dbReference>
<reference evidence="1 2" key="1">
    <citation type="submission" date="2021-03" db="EMBL/GenBank/DDBJ databases">
        <authorList>
            <person name="King G.J."/>
            <person name="Bancroft I."/>
            <person name="Baten A."/>
            <person name="Bloomfield J."/>
            <person name="Borpatragohain P."/>
            <person name="He Z."/>
            <person name="Irish N."/>
            <person name="Irwin J."/>
            <person name="Liu K."/>
            <person name="Mauleon R.P."/>
            <person name="Moore J."/>
            <person name="Morris R."/>
            <person name="Ostergaard L."/>
            <person name="Wang B."/>
            <person name="Wells R."/>
        </authorList>
    </citation>
    <scope>NUCLEOTIDE SEQUENCE [LARGE SCALE GENOMIC DNA]</scope>
    <source>
        <strain evidence="1">R-o-18</strain>
        <tissue evidence="1">Leaf</tissue>
    </source>
</reference>
<gene>
    <name evidence="1" type="primary">A02p042450.1_BraROA</name>
    <name evidence="1" type="ORF">IGI04_007587</name>
</gene>
<evidence type="ECO:0000313" key="2">
    <source>
        <dbReference type="Proteomes" id="UP000823674"/>
    </source>
</evidence>
<keyword evidence="2" id="KW-1185">Reference proteome</keyword>
<dbReference type="EMBL" id="JADBGQ010000002">
    <property type="protein sequence ID" value="KAG5411268.1"/>
    <property type="molecule type" value="Genomic_DNA"/>
</dbReference>